<protein>
    <submittedName>
        <fullName evidence="9">Drug/metabolite transporter (DMT)-like permease</fullName>
    </submittedName>
</protein>
<comment type="caution">
    <text evidence="9">The sequence shown here is derived from an EMBL/GenBank/DDBJ whole genome shotgun (WGS) entry which is preliminary data.</text>
</comment>
<evidence type="ECO:0000256" key="2">
    <source>
        <dbReference type="ARBA" id="ARBA00007362"/>
    </source>
</evidence>
<dbReference type="RefSeq" id="WP_209649508.1">
    <property type="nucleotide sequence ID" value="NZ_JAGGLL010000012.1"/>
</dbReference>
<evidence type="ECO:0000259" key="8">
    <source>
        <dbReference type="Pfam" id="PF00892"/>
    </source>
</evidence>
<feature type="transmembrane region" description="Helical" evidence="7">
    <location>
        <begin position="269"/>
        <end position="286"/>
    </location>
</feature>
<feature type="transmembrane region" description="Helical" evidence="7">
    <location>
        <begin position="180"/>
        <end position="198"/>
    </location>
</feature>
<dbReference type="Pfam" id="PF00892">
    <property type="entry name" value="EamA"/>
    <property type="match status" value="2"/>
</dbReference>
<feature type="domain" description="EamA" evidence="8">
    <location>
        <begin position="149"/>
        <end position="286"/>
    </location>
</feature>
<dbReference type="Proteomes" id="UP001519308">
    <property type="component" value="Unassembled WGS sequence"/>
</dbReference>
<dbReference type="PANTHER" id="PTHR32322">
    <property type="entry name" value="INNER MEMBRANE TRANSPORTER"/>
    <property type="match status" value="1"/>
</dbReference>
<organism evidence="9 10">
    <name type="scientific">Clostridium punense</name>
    <dbReference type="NCBI Taxonomy" id="1054297"/>
    <lineage>
        <taxon>Bacteria</taxon>
        <taxon>Bacillati</taxon>
        <taxon>Bacillota</taxon>
        <taxon>Clostridia</taxon>
        <taxon>Eubacteriales</taxon>
        <taxon>Clostridiaceae</taxon>
        <taxon>Clostridium</taxon>
    </lineage>
</organism>
<evidence type="ECO:0000256" key="7">
    <source>
        <dbReference type="SAM" id="Phobius"/>
    </source>
</evidence>
<evidence type="ECO:0000256" key="4">
    <source>
        <dbReference type="ARBA" id="ARBA00022692"/>
    </source>
</evidence>
<dbReference type="EMBL" id="JAGGLL010000012">
    <property type="protein sequence ID" value="MBP2022023.1"/>
    <property type="molecule type" value="Genomic_DNA"/>
</dbReference>
<feature type="transmembrane region" description="Helical" evidence="7">
    <location>
        <begin position="128"/>
        <end position="144"/>
    </location>
</feature>
<dbReference type="InterPro" id="IPR000620">
    <property type="entry name" value="EamA_dom"/>
</dbReference>
<feature type="transmembrane region" description="Helical" evidence="7">
    <location>
        <begin position="150"/>
        <end position="168"/>
    </location>
</feature>
<feature type="transmembrane region" description="Helical" evidence="7">
    <location>
        <begin position="213"/>
        <end position="234"/>
    </location>
</feature>
<dbReference type="InterPro" id="IPR037185">
    <property type="entry name" value="EmrE-like"/>
</dbReference>
<feature type="transmembrane region" description="Helical" evidence="7">
    <location>
        <begin position="67"/>
        <end position="84"/>
    </location>
</feature>
<evidence type="ECO:0000256" key="6">
    <source>
        <dbReference type="ARBA" id="ARBA00023136"/>
    </source>
</evidence>
<keyword evidence="5 7" id="KW-1133">Transmembrane helix</keyword>
<name>A0ABS4K2M6_9CLOT</name>
<sequence length="304" mass="33738">MDKTKTTAYLALIGTIMFWGVSFISMKIVLEAFSPVAFAVVRFIIATSILIVVKMKTNKEKVKKEDLKLMALTGFFATTLYFWCENNGVMRISANTSAIIVATLPIGALISDAIAYKSKISLRSIRSIILSIIGVYFVIGNDAISGTALGYIFMFGSVVSWCLYMVFTKPLFNKYSDITITTYQAIFGTLGLFPFLLFEKGEAIRFNMINGTIIFNLLFLAIICSSAANFAYTFSMKQLGVEITSLFMNLLPVVTFIFSFIVLGEKLTIMQLFGAIIIIYSVYVVTKPQKVSVDNKAEEVEVEA</sequence>
<gene>
    <name evidence="9" type="ORF">J2Z44_001824</name>
</gene>
<keyword evidence="4 7" id="KW-0812">Transmembrane</keyword>
<feature type="domain" description="EamA" evidence="8">
    <location>
        <begin position="8"/>
        <end position="139"/>
    </location>
</feature>
<comment type="similarity">
    <text evidence="2">Belongs to the EamA transporter family.</text>
</comment>
<evidence type="ECO:0000256" key="5">
    <source>
        <dbReference type="ARBA" id="ARBA00022989"/>
    </source>
</evidence>
<keyword evidence="10" id="KW-1185">Reference proteome</keyword>
<dbReference type="InterPro" id="IPR050638">
    <property type="entry name" value="AA-Vitamin_Transporters"/>
</dbReference>
<dbReference type="PANTHER" id="PTHR32322:SF18">
    <property type="entry name" value="S-ADENOSYLMETHIONINE_S-ADENOSYLHOMOCYSTEINE TRANSPORTER"/>
    <property type="match status" value="1"/>
</dbReference>
<evidence type="ECO:0000256" key="1">
    <source>
        <dbReference type="ARBA" id="ARBA00004651"/>
    </source>
</evidence>
<proteinExistence type="inferred from homology"/>
<comment type="subcellular location">
    <subcellularLocation>
        <location evidence="1">Cell membrane</location>
        <topology evidence="1">Multi-pass membrane protein</topology>
    </subcellularLocation>
</comment>
<feature type="transmembrane region" description="Helical" evidence="7">
    <location>
        <begin position="7"/>
        <end position="30"/>
    </location>
</feature>
<reference evidence="9 10" key="1">
    <citation type="submission" date="2021-03" db="EMBL/GenBank/DDBJ databases">
        <title>Genomic Encyclopedia of Type Strains, Phase IV (KMG-IV): sequencing the most valuable type-strain genomes for metagenomic binning, comparative biology and taxonomic classification.</title>
        <authorList>
            <person name="Goeker M."/>
        </authorList>
    </citation>
    <scope>NUCLEOTIDE SEQUENCE [LARGE SCALE GENOMIC DNA]</scope>
    <source>
        <strain evidence="9 10">DSM 28650</strain>
    </source>
</reference>
<keyword evidence="3" id="KW-1003">Cell membrane</keyword>
<evidence type="ECO:0000313" key="9">
    <source>
        <dbReference type="EMBL" id="MBP2022023.1"/>
    </source>
</evidence>
<evidence type="ECO:0000313" key="10">
    <source>
        <dbReference type="Proteomes" id="UP001519308"/>
    </source>
</evidence>
<dbReference type="SUPFAM" id="SSF103481">
    <property type="entry name" value="Multidrug resistance efflux transporter EmrE"/>
    <property type="match status" value="2"/>
</dbReference>
<feature type="transmembrane region" description="Helical" evidence="7">
    <location>
        <begin position="96"/>
        <end position="116"/>
    </location>
</feature>
<keyword evidence="6 7" id="KW-0472">Membrane</keyword>
<feature type="transmembrane region" description="Helical" evidence="7">
    <location>
        <begin position="246"/>
        <end position="263"/>
    </location>
</feature>
<accession>A0ABS4K2M6</accession>
<evidence type="ECO:0000256" key="3">
    <source>
        <dbReference type="ARBA" id="ARBA00022475"/>
    </source>
</evidence>
<feature type="transmembrane region" description="Helical" evidence="7">
    <location>
        <begin position="36"/>
        <end position="55"/>
    </location>
</feature>